<dbReference type="Proteomes" id="UP000251186">
    <property type="component" value="Unassembled WGS sequence"/>
</dbReference>
<dbReference type="Pfam" id="PF02410">
    <property type="entry name" value="RsfS"/>
    <property type="match status" value="1"/>
</dbReference>
<reference evidence="4 5" key="1">
    <citation type="submission" date="2018-06" db="EMBL/GenBank/DDBJ databases">
        <authorList>
            <consortium name="Pathogen Informatics"/>
            <person name="Doyle S."/>
        </authorList>
    </citation>
    <scope>NUCLEOTIDE SEQUENCE [LARGE SCALE GENOMIC DNA]</scope>
    <source>
        <strain evidence="4 5">NCTC11166</strain>
    </source>
</reference>
<dbReference type="InterPro" id="IPR043519">
    <property type="entry name" value="NT_sf"/>
</dbReference>
<evidence type="ECO:0000256" key="1">
    <source>
        <dbReference type="ARBA" id="ARBA00010574"/>
    </source>
</evidence>
<evidence type="ECO:0000313" key="5">
    <source>
        <dbReference type="Proteomes" id="UP000251186"/>
    </source>
</evidence>
<keyword evidence="2" id="KW-0810">Translation regulation</keyword>
<dbReference type="GO" id="GO:0043023">
    <property type="term" value="F:ribosomal large subunit binding"/>
    <property type="evidence" value="ECO:0007669"/>
    <property type="project" value="TreeGrafter"/>
</dbReference>
<dbReference type="HAMAP" id="MF_01477">
    <property type="entry name" value="Iojap_RsfS"/>
    <property type="match status" value="1"/>
</dbReference>
<dbReference type="EMBL" id="UAQP01000014">
    <property type="protein sequence ID" value="SPU54686.1"/>
    <property type="molecule type" value="Genomic_DNA"/>
</dbReference>
<name>A0A2X1D7A0_BREVE</name>
<evidence type="ECO:0000313" key="4">
    <source>
        <dbReference type="EMBL" id="SPU54686.1"/>
    </source>
</evidence>
<dbReference type="PANTHER" id="PTHR21043">
    <property type="entry name" value="IOJAP SUPERFAMILY ORTHOLOG"/>
    <property type="match status" value="1"/>
</dbReference>
<feature type="region of interest" description="Disordered" evidence="3">
    <location>
        <begin position="1"/>
        <end position="65"/>
    </location>
</feature>
<keyword evidence="2" id="KW-0678">Repressor</keyword>
<dbReference type="AlphaFoldDB" id="A0A2X1D7A0"/>
<keyword evidence="2" id="KW-0963">Cytoplasm</keyword>
<dbReference type="Gene3D" id="3.30.460.10">
    <property type="entry name" value="Beta Polymerase, domain 2"/>
    <property type="match status" value="1"/>
</dbReference>
<proteinExistence type="inferred from homology"/>
<comment type="subunit">
    <text evidence="2">Interacts with ribosomal protein uL14 (rplN).</text>
</comment>
<dbReference type="InterPro" id="IPR004394">
    <property type="entry name" value="Iojap/RsfS/C7orf30"/>
</dbReference>
<comment type="function">
    <text evidence="2">Functions as a ribosomal silencing factor. Interacts with ribosomal protein uL14 (rplN), blocking formation of intersubunit bridge B8. Prevents association of the 30S and 50S ribosomal subunits and the formation of functional ribosomes, thus repressing translation.</text>
</comment>
<sequence length="178" mass="19641">MLEGFFSQRSRSPPLTPSPAYDTQDAAVSNTAHEMDPIEPLHSEDGFESDASPRGFDDSAPRPVGSTPLEEALLSRLDEDKAQDMVLIDLKGKSAMADTMIVASGRSHRHVGAIADHLLRTLKEQGLGKAKVEGLPHCDWVLIDAGDVIVHLFRPEVRTFYNIEKIWAVDSAHRMVRD</sequence>
<evidence type="ECO:0000256" key="2">
    <source>
        <dbReference type="HAMAP-Rule" id="MF_01477"/>
    </source>
</evidence>
<dbReference type="GO" id="GO:0042256">
    <property type="term" value="P:cytosolic ribosome assembly"/>
    <property type="evidence" value="ECO:0007669"/>
    <property type="project" value="UniProtKB-UniRule"/>
</dbReference>
<comment type="similarity">
    <text evidence="1 2">Belongs to the Iojap/RsfS family.</text>
</comment>
<comment type="subcellular location">
    <subcellularLocation>
        <location evidence="2">Cytoplasm</location>
    </subcellularLocation>
</comment>
<dbReference type="GO" id="GO:0005737">
    <property type="term" value="C:cytoplasm"/>
    <property type="evidence" value="ECO:0007669"/>
    <property type="project" value="UniProtKB-SubCell"/>
</dbReference>
<gene>
    <name evidence="4" type="primary">ybeB</name>
    <name evidence="2" type="synonym">rsfS</name>
    <name evidence="4" type="ORF">NCTC11166_02071</name>
</gene>
<feature type="compositionally biased region" description="Basic and acidic residues" evidence="3">
    <location>
        <begin position="33"/>
        <end position="45"/>
    </location>
</feature>
<organism evidence="4 5">
    <name type="scientific">Brevundimonas vesicularis</name>
    <name type="common">Pseudomonas vesicularis</name>
    <dbReference type="NCBI Taxonomy" id="41276"/>
    <lineage>
        <taxon>Bacteria</taxon>
        <taxon>Pseudomonadati</taxon>
        <taxon>Pseudomonadota</taxon>
        <taxon>Alphaproteobacteria</taxon>
        <taxon>Caulobacterales</taxon>
        <taxon>Caulobacteraceae</taxon>
        <taxon>Brevundimonas</taxon>
    </lineage>
</organism>
<protein>
    <recommendedName>
        <fullName evidence="2">Ribosomal silencing factor RsfS</fullName>
    </recommendedName>
</protein>
<accession>A0A2X1D7A0</accession>
<dbReference type="GO" id="GO:0090071">
    <property type="term" value="P:negative regulation of ribosome biogenesis"/>
    <property type="evidence" value="ECO:0007669"/>
    <property type="project" value="UniProtKB-UniRule"/>
</dbReference>
<dbReference type="PANTHER" id="PTHR21043:SF0">
    <property type="entry name" value="MITOCHONDRIAL ASSEMBLY OF RIBOSOMAL LARGE SUBUNIT PROTEIN 1"/>
    <property type="match status" value="1"/>
</dbReference>
<dbReference type="NCBIfam" id="TIGR00090">
    <property type="entry name" value="rsfS_iojap_ybeB"/>
    <property type="match status" value="1"/>
</dbReference>
<dbReference type="GO" id="GO:0017148">
    <property type="term" value="P:negative regulation of translation"/>
    <property type="evidence" value="ECO:0007669"/>
    <property type="project" value="UniProtKB-UniRule"/>
</dbReference>
<evidence type="ECO:0000256" key="3">
    <source>
        <dbReference type="SAM" id="MobiDB-lite"/>
    </source>
</evidence>
<dbReference type="SUPFAM" id="SSF81301">
    <property type="entry name" value="Nucleotidyltransferase"/>
    <property type="match status" value="1"/>
</dbReference>